<protein>
    <submittedName>
        <fullName evidence="1">Uncharacterized protein</fullName>
    </submittedName>
</protein>
<sequence length="219" mass="24284">MSSLGSSFLISSRGLVSPLEPQGMAICRTASIFLNFSLVIKATSDLVPWDKEQLSRFCCQRFCYAGPPFSGRVSLGVMAGCLSHPDGSPKRGVESDYVFIGKLLLDLQRRLEYAGVDVIYLLSKARLVLSSYIPMNVVHSRSDLVSWDKEQLSRFCCRRFCYAGPLFSGRVSLGALQGFSCLLAGENDNLCVQVTRRVCMRFKLRLQMRVSEAGRSVVS</sequence>
<reference evidence="1 2" key="1">
    <citation type="submission" date="2021-05" db="EMBL/GenBank/DDBJ databases">
        <title>Genome Assembly of Synthetic Allotetraploid Brassica napus Reveals Homoeologous Exchanges between Subgenomes.</title>
        <authorList>
            <person name="Davis J.T."/>
        </authorList>
    </citation>
    <scope>NUCLEOTIDE SEQUENCE [LARGE SCALE GENOMIC DNA]</scope>
    <source>
        <strain evidence="2">cv. Da-Ae</strain>
        <tissue evidence="1">Seedling</tissue>
    </source>
</reference>
<dbReference type="Proteomes" id="UP000824890">
    <property type="component" value="Unassembled WGS sequence"/>
</dbReference>
<organism evidence="1 2">
    <name type="scientific">Brassica napus</name>
    <name type="common">Rape</name>
    <dbReference type="NCBI Taxonomy" id="3708"/>
    <lineage>
        <taxon>Eukaryota</taxon>
        <taxon>Viridiplantae</taxon>
        <taxon>Streptophyta</taxon>
        <taxon>Embryophyta</taxon>
        <taxon>Tracheophyta</taxon>
        <taxon>Spermatophyta</taxon>
        <taxon>Magnoliopsida</taxon>
        <taxon>eudicotyledons</taxon>
        <taxon>Gunneridae</taxon>
        <taxon>Pentapetalae</taxon>
        <taxon>rosids</taxon>
        <taxon>malvids</taxon>
        <taxon>Brassicales</taxon>
        <taxon>Brassicaceae</taxon>
        <taxon>Brassiceae</taxon>
        <taxon>Brassica</taxon>
    </lineage>
</organism>
<comment type="caution">
    <text evidence="1">The sequence shown here is derived from an EMBL/GenBank/DDBJ whole genome shotgun (WGS) entry which is preliminary data.</text>
</comment>
<dbReference type="EMBL" id="JAGKQM010000006">
    <property type="protein sequence ID" value="KAH0922597.1"/>
    <property type="molecule type" value="Genomic_DNA"/>
</dbReference>
<gene>
    <name evidence="1" type="ORF">HID58_022615</name>
</gene>
<name>A0ABQ8D0P7_BRANA</name>
<proteinExistence type="predicted"/>
<keyword evidence="2" id="KW-1185">Reference proteome</keyword>
<accession>A0ABQ8D0P7</accession>
<evidence type="ECO:0000313" key="1">
    <source>
        <dbReference type="EMBL" id="KAH0922597.1"/>
    </source>
</evidence>
<evidence type="ECO:0000313" key="2">
    <source>
        <dbReference type="Proteomes" id="UP000824890"/>
    </source>
</evidence>